<feature type="region of interest" description="Disordered" evidence="1">
    <location>
        <begin position="32"/>
        <end position="57"/>
    </location>
</feature>
<evidence type="ECO:0008006" key="5">
    <source>
        <dbReference type="Google" id="ProtNLM"/>
    </source>
</evidence>
<protein>
    <recommendedName>
        <fullName evidence="5">Secreted protein</fullName>
    </recommendedName>
</protein>
<dbReference type="Proteomes" id="UP001617511">
    <property type="component" value="Unassembled WGS sequence"/>
</dbReference>
<evidence type="ECO:0000313" key="3">
    <source>
        <dbReference type="EMBL" id="MFJ4078236.1"/>
    </source>
</evidence>
<gene>
    <name evidence="3" type="ORF">ACIP2Z_04705</name>
</gene>
<reference evidence="3 4" key="1">
    <citation type="submission" date="2024-10" db="EMBL/GenBank/DDBJ databases">
        <title>The Natural Products Discovery Center: Release of the First 8490 Sequenced Strains for Exploring Actinobacteria Biosynthetic Diversity.</title>
        <authorList>
            <person name="Kalkreuter E."/>
            <person name="Kautsar S.A."/>
            <person name="Yang D."/>
            <person name="Bader C.D."/>
            <person name="Teijaro C.N."/>
            <person name="Fluegel L."/>
            <person name="Davis C.M."/>
            <person name="Simpson J.R."/>
            <person name="Lauterbach L."/>
            <person name="Steele A.D."/>
            <person name="Gui C."/>
            <person name="Meng S."/>
            <person name="Li G."/>
            <person name="Viehrig K."/>
            <person name="Ye F."/>
            <person name="Su P."/>
            <person name="Kiefer A.F."/>
            <person name="Nichols A."/>
            <person name="Cepeda A.J."/>
            <person name="Yan W."/>
            <person name="Fan B."/>
            <person name="Jiang Y."/>
            <person name="Adhikari A."/>
            <person name="Zheng C.-J."/>
            <person name="Schuster L."/>
            <person name="Cowan T.M."/>
            <person name="Smanski M.J."/>
            <person name="Chevrette M.G."/>
            <person name="De Carvalho L.P.S."/>
            <person name="Shen B."/>
        </authorList>
    </citation>
    <scope>NUCLEOTIDE SEQUENCE [LARGE SCALE GENOMIC DNA]</scope>
    <source>
        <strain evidence="3 4">NPDC089932</strain>
    </source>
</reference>
<feature type="chain" id="PRO_5046363233" description="Secreted protein" evidence="2">
    <location>
        <begin position="37"/>
        <end position="105"/>
    </location>
</feature>
<feature type="compositionally biased region" description="Polar residues" evidence="1">
    <location>
        <begin position="47"/>
        <end position="57"/>
    </location>
</feature>
<evidence type="ECO:0000313" key="4">
    <source>
        <dbReference type="Proteomes" id="UP001617511"/>
    </source>
</evidence>
<dbReference type="EMBL" id="JBIVGG010000002">
    <property type="protein sequence ID" value="MFJ4078236.1"/>
    <property type="molecule type" value="Genomic_DNA"/>
</dbReference>
<comment type="caution">
    <text evidence="3">The sequence shown here is derived from an EMBL/GenBank/DDBJ whole genome shotgun (WGS) entry which is preliminary data.</text>
</comment>
<dbReference type="RefSeq" id="WP_359628043.1">
    <property type="nucleotide sequence ID" value="NZ_JBEYEN010000001.1"/>
</dbReference>
<proteinExistence type="predicted"/>
<name>A0ABW8F881_9ACTN</name>
<keyword evidence="4" id="KW-1185">Reference proteome</keyword>
<accession>A0ABW8F881</accession>
<organism evidence="3 4">
    <name type="scientific">Streptomyces iakyrus</name>
    <dbReference type="NCBI Taxonomy" id="68219"/>
    <lineage>
        <taxon>Bacteria</taxon>
        <taxon>Bacillati</taxon>
        <taxon>Actinomycetota</taxon>
        <taxon>Actinomycetes</taxon>
        <taxon>Kitasatosporales</taxon>
        <taxon>Streptomycetaceae</taxon>
        <taxon>Streptomyces</taxon>
    </lineage>
</organism>
<evidence type="ECO:0000256" key="2">
    <source>
        <dbReference type="SAM" id="SignalP"/>
    </source>
</evidence>
<evidence type="ECO:0000256" key="1">
    <source>
        <dbReference type="SAM" id="MobiDB-lite"/>
    </source>
</evidence>
<feature type="signal peptide" evidence="2">
    <location>
        <begin position="1"/>
        <end position="36"/>
    </location>
</feature>
<sequence length="105" mass="11066">MRTPRLHSVHRSLAHSAGATVIVLAAALTSAAPVAAHTSAPPDRQEGQTSSCQSTRVQRQGLEDIVWSVLFGPQRMQAQETRCDTGAAAGEEGETRGVLRPVLAP</sequence>
<keyword evidence="2" id="KW-0732">Signal</keyword>
<feature type="region of interest" description="Disordered" evidence="1">
    <location>
        <begin position="78"/>
        <end position="105"/>
    </location>
</feature>